<dbReference type="InterPro" id="IPR051346">
    <property type="entry name" value="OTU_Deubiquitinase"/>
</dbReference>
<dbReference type="GO" id="GO:0070530">
    <property type="term" value="F:K63-linked polyubiquitin modification-dependent protein binding"/>
    <property type="evidence" value="ECO:0007669"/>
    <property type="project" value="TreeGrafter"/>
</dbReference>
<evidence type="ECO:0000256" key="5">
    <source>
        <dbReference type="ARBA" id="ARBA00022801"/>
    </source>
</evidence>
<keyword evidence="4" id="KW-0833">Ubl conjugation pathway</keyword>
<dbReference type="GO" id="GO:0004843">
    <property type="term" value="F:cysteine-type deubiquitinase activity"/>
    <property type="evidence" value="ECO:0007669"/>
    <property type="project" value="UniProtKB-EC"/>
</dbReference>
<dbReference type="PANTHER" id="PTHR13367">
    <property type="entry name" value="UBIQUITIN THIOESTERASE"/>
    <property type="match status" value="1"/>
</dbReference>
<evidence type="ECO:0000256" key="2">
    <source>
        <dbReference type="ARBA" id="ARBA00012759"/>
    </source>
</evidence>
<keyword evidence="5" id="KW-0378">Hydrolase</keyword>
<evidence type="ECO:0000313" key="7">
    <source>
        <dbReference type="EMBL" id="CAE4645286.1"/>
    </source>
</evidence>
<dbReference type="EC" id="3.4.19.12" evidence="2"/>
<keyword evidence="6" id="KW-0788">Thiol protease</keyword>
<dbReference type="GO" id="GO:0005634">
    <property type="term" value="C:nucleus"/>
    <property type="evidence" value="ECO:0007669"/>
    <property type="project" value="TreeGrafter"/>
</dbReference>
<name>A0A7S4SIR2_9STRA</name>
<evidence type="ECO:0000256" key="6">
    <source>
        <dbReference type="ARBA" id="ARBA00022807"/>
    </source>
</evidence>
<dbReference type="PANTHER" id="PTHR13367:SF28">
    <property type="entry name" value="UBIQUITIN THIOESTERASE ZRANB1"/>
    <property type="match status" value="1"/>
</dbReference>
<dbReference type="EMBL" id="HBNS01045268">
    <property type="protein sequence ID" value="CAE4645286.1"/>
    <property type="molecule type" value="Transcribed_RNA"/>
</dbReference>
<evidence type="ECO:0000256" key="3">
    <source>
        <dbReference type="ARBA" id="ARBA00022670"/>
    </source>
</evidence>
<comment type="catalytic activity">
    <reaction evidence="1">
        <text>Thiol-dependent hydrolysis of ester, thioester, amide, peptide and isopeptide bonds formed by the C-terminal Gly of ubiquitin (a 76-residue protein attached to proteins as an intracellular targeting signal).</text>
        <dbReference type="EC" id="3.4.19.12"/>
    </reaction>
</comment>
<reference evidence="7" key="1">
    <citation type="submission" date="2021-01" db="EMBL/GenBank/DDBJ databases">
        <authorList>
            <person name="Corre E."/>
            <person name="Pelletier E."/>
            <person name="Niang G."/>
            <person name="Scheremetjew M."/>
            <person name="Finn R."/>
            <person name="Kale V."/>
            <person name="Holt S."/>
            <person name="Cochrane G."/>
            <person name="Meng A."/>
            <person name="Brown T."/>
            <person name="Cohen L."/>
        </authorList>
    </citation>
    <scope>NUCLEOTIDE SEQUENCE</scope>
    <source>
        <strain evidence="7">GSO104</strain>
    </source>
</reference>
<evidence type="ECO:0000256" key="1">
    <source>
        <dbReference type="ARBA" id="ARBA00000707"/>
    </source>
</evidence>
<dbReference type="GO" id="GO:0005737">
    <property type="term" value="C:cytoplasm"/>
    <property type="evidence" value="ECO:0007669"/>
    <property type="project" value="TreeGrafter"/>
</dbReference>
<organism evidence="7">
    <name type="scientific">Ditylum brightwellii</name>
    <dbReference type="NCBI Taxonomy" id="49249"/>
    <lineage>
        <taxon>Eukaryota</taxon>
        <taxon>Sar</taxon>
        <taxon>Stramenopiles</taxon>
        <taxon>Ochrophyta</taxon>
        <taxon>Bacillariophyta</taxon>
        <taxon>Mediophyceae</taxon>
        <taxon>Lithodesmiophycidae</taxon>
        <taxon>Lithodesmiales</taxon>
        <taxon>Lithodesmiaceae</taxon>
        <taxon>Ditylum</taxon>
    </lineage>
</organism>
<evidence type="ECO:0000256" key="4">
    <source>
        <dbReference type="ARBA" id="ARBA00022786"/>
    </source>
</evidence>
<sequence length="1490" mass="166655">MIGNIVPHQQIVLPGGWQQPDRTHLCLYILRNCGDSKFSFTVCNTGPDGLQYHPSSMNKHSGRQLKNLALTVWDIPPHRILDSTFWVLLFRMQVYPSKKNNAEFLYTQLLPALNSKPLLSNVNEGPCEFLQPPDVIRSSNYHDLARLALTTTPVEGARPSKYASLLVMNAALELAYDSIADAKKSSMDPEDTRILKLTGRNVASYASTIEPSSVVDGSLKATLSATWDKLDRLLQTLNFTSSKEMDQHSHGLSEKDSEDDYSKGYLKTMTTEPGAAAQPFFGRFRRDNYDAIVKKLMGHPKPDPILIPAILTDDTMPVVATDFQTASSSLLRICNACSLLMQQRQLVKNAPAFVASAAQYALTVTLPMPDLDPEHCFWRKSPMRRETQINLLFLLRRMCRIYSAATECVQKSRGLIAIRTTAFAAAACVGDAISRVVASDDPSPFALHYSGECEGPTQPFGIEAGSFGTLAANLPIHDPHYCALRFQCLDYLRGVSHKMDGTDRLTIFNFDLGQSPMAGDIELCTQLSIQLALPRPYPATESANIAHAAALISGTSGSIIEVLPEFEYFRDVIFHFKHSVSGKAATPDNVDEFKTWLPSDATLRWSTRPISQEDPTLEYHVTAFQSHRQEFVDPVTGTTESKSTFKRFFSLFGKSSAERQKLSSADPTNIVNTCGDKFQKGKHKPISVHNEDDILHLKTEELPTFGNVLKPADAERFLSFMTVPYIRIPLIMDFFANGDPARLMALKTKSLQLIVDAALFEPGLWKPADFTETVNEVPIVDLDKLQALLATPLGTLFNEIAKSPDVLTSCIVKIVERALDMDVGKYSKKSSSGPLILYGIRLAVRIEGYMKFALKKCRAGKPRPRGLESLDCQKVEESMKKIRTMLDNQAIPILEYWIEPSRCKDVGVSCLVHAHLMYLFKNHYYDEFDFRSVSVLLSSQVYLAINHRFSSSVYDDLADTPNPSLPPPSIQVAQSEIFDIIQSKRYHLLKYMKANPSEADSAMEAVVRIATGTGTRTAFLDGSALKIRHWSSIQHPTCYGRFVPDTEDENLRDGTYRIPKKGQTYEQWMLYVTTKAVGIEVNVQLSEFTLQNHKMMLLDPSILKNTDFAHIKRTELKDVTDVACAEVMHTSNRYWWRLVGRRHDVQSWAPDRRNYHDIKQARNPKFTRKFPDRIRSKESWIAEALLEKLPLLLPDVTLYMSKEDLSSAPYAVLSGWIENPRGPETYSTHTLKEVIVWQHPPAVTIFNVREHGRRFFRVLEYTSNMSLCLHEVTGEPYPDRVGGMLALSAGIPMTTLSPAPSLLITRALNSQLGTQTYMPGRFLAGILPTALVERYTFWQSEDDNIIGYEDVMSSDESDGAIPVPSKGASTRLKITLSKGEDSDKSGFCNSNAEALVQRVPVLDTDPENEEIDGNRPILTLLNILTAPPSSLLKRVGMLLSRLDNLSNVLVWSSGQVDTAHDACSIDVIELQRVNLSFKSRRVETMGGKGE</sequence>
<dbReference type="GO" id="GO:0071947">
    <property type="term" value="P:protein deubiquitination involved in ubiquitin-dependent protein catabolic process"/>
    <property type="evidence" value="ECO:0007669"/>
    <property type="project" value="TreeGrafter"/>
</dbReference>
<protein>
    <recommendedName>
        <fullName evidence="2">ubiquitinyl hydrolase 1</fullName>
        <ecNumber evidence="2">3.4.19.12</ecNumber>
    </recommendedName>
</protein>
<accession>A0A7S4SIR2</accession>
<gene>
    <name evidence="7" type="ORF">DBRI00130_LOCUS35034</name>
</gene>
<proteinExistence type="predicted"/>
<keyword evidence="3" id="KW-0645">Protease</keyword>